<accession>A0A8J6Y4K7</accession>
<dbReference type="InterPro" id="IPR002645">
    <property type="entry name" value="STAS_dom"/>
</dbReference>
<feature type="domain" description="STAS" evidence="2">
    <location>
        <begin position="8"/>
        <end position="119"/>
    </location>
</feature>
<evidence type="ECO:0000259" key="2">
    <source>
        <dbReference type="PROSITE" id="PS50801"/>
    </source>
</evidence>
<comment type="caution">
    <text evidence="3">The sequence shown here is derived from an EMBL/GenBank/DDBJ whole genome shotgun (WGS) entry which is preliminary data.</text>
</comment>
<reference evidence="3 4" key="1">
    <citation type="submission" date="2020-08" db="EMBL/GenBank/DDBJ databases">
        <title>Acidobacteriota in marine sediments use diverse sulfur dissimilation pathways.</title>
        <authorList>
            <person name="Wasmund K."/>
        </authorList>
    </citation>
    <scope>NUCLEOTIDE SEQUENCE [LARGE SCALE GENOMIC DNA]</scope>
    <source>
        <strain evidence="3">MAG AM3-A</strain>
    </source>
</reference>
<feature type="region of interest" description="Disordered" evidence="1">
    <location>
        <begin position="120"/>
        <end position="139"/>
    </location>
</feature>
<sequence length="155" mass="16603">MAQYADIPGIAMQVSRGVVVASIQVDLDDDVLDRFRQDLLDRIHETGCRGVILDVSGLETLDSEELAALRRIIAMTGLMGAESVLVGLQPGVVSALIEAGADVDGLKAAINLDAAFDLLEPQPEPEDETEPAAEADGYLEDDLFLEIESPPEIEE</sequence>
<feature type="compositionally biased region" description="Acidic residues" evidence="1">
    <location>
        <begin position="123"/>
        <end position="139"/>
    </location>
</feature>
<dbReference type="AlphaFoldDB" id="A0A8J6Y4K7"/>
<dbReference type="InterPro" id="IPR036513">
    <property type="entry name" value="STAS_dom_sf"/>
</dbReference>
<dbReference type="Gene3D" id="3.30.750.24">
    <property type="entry name" value="STAS domain"/>
    <property type="match status" value="1"/>
</dbReference>
<protein>
    <submittedName>
        <fullName evidence="3">STAS domain-containing protein</fullName>
    </submittedName>
</protein>
<dbReference type="PANTHER" id="PTHR33745">
    <property type="entry name" value="RSBT ANTAGONIST PROTEIN RSBS-RELATED"/>
    <property type="match status" value="1"/>
</dbReference>
<dbReference type="SUPFAM" id="SSF52091">
    <property type="entry name" value="SpoIIaa-like"/>
    <property type="match status" value="1"/>
</dbReference>
<dbReference type="Proteomes" id="UP000598633">
    <property type="component" value="Unassembled WGS sequence"/>
</dbReference>
<dbReference type="InterPro" id="IPR051932">
    <property type="entry name" value="Bact_StressResp_Reg"/>
</dbReference>
<dbReference type="PANTHER" id="PTHR33745:SF1">
    <property type="entry name" value="RSBT ANTAGONIST PROTEIN RSBS"/>
    <property type="match status" value="1"/>
</dbReference>
<proteinExistence type="predicted"/>
<gene>
    <name evidence="3" type="ORF">IFJ97_02785</name>
</gene>
<evidence type="ECO:0000256" key="1">
    <source>
        <dbReference type="SAM" id="MobiDB-lite"/>
    </source>
</evidence>
<dbReference type="Pfam" id="PF01740">
    <property type="entry name" value="STAS"/>
    <property type="match status" value="1"/>
</dbReference>
<organism evidence="3 4">
    <name type="scientific">Candidatus Sulfomarinibacter kjeldsenii</name>
    <dbReference type="NCBI Taxonomy" id="2885994"/>
    <lineage>
        <taxon>Bacteria</taxon>
        <taxon>Pseudomonadati</taxon>
        <taxon>Acidobacteriota</taxon>
        <taxon>Thermoanaerobaculia</taxon>
        <taxon>Thermoanaerobaculales</taxon>
        <taxon>Candidatus Sulfomarinibacteraceae</taxon>
        <taxon>Candidatus Sulfomarinibacter</taxon>
    </lineage>
</organism>
<dbReference type="PROSITE" id="PS50801">
    <property type="entry name" value="STAS"/>
    <property type="match status" value="1"/>
</dbReference>
<dbReference type="EMBL" id="JACXWA010000049">
    <property type="protein sequence ID" value="MBD3870270.1"/>
    <property type="molecule type" value="Genomic_DNA"/>
</dbReference>
<evidence type="ECO:0000313" key="3">
    <source>
        <dbReference type="EMBL" id="MBD3870270.1"/>
    </source>
</evidence>
<dbReference type="CDD" id="cd07041">
    <property type="entry name" value="STAS_RsbR_RsbS_like"/>
    <property type="match status" value="1"/>
</dbReference>
<name>A0A8J6Y4K7_9BACT</name>
<evidence type="ECO:0000313" key="4">
    <source>
        <dbReference type="Proteomes" id="UP000598633"/>
    </source>
</evidence>